<feature type="transmembrane region" description="Helical" evidence="1">
    <location>
        <begin position="21"/>
        <end position="44"/>
    </location>
</feature>
<evidence type="ECO:0000256" key="1">
    <source>
        <dbReference type="SAM" id="Phobius"/>
    </source>
</evidence>
<dbReference type="Pfam" id="PF05751">
    <property type="entry name" value="FixH"/>
    <property type="match status" value="1"/>
</dbReference>
<keyword evidence="1" id="KW-0812">Transmembrane</keyword>
<evidence type="ECO:0000313" key="2">
    <source>
        <dbReference type="EMBL" id="QFU16109.1"/>
    </source>
</evidence>
<dbReference type="AlphaFoldDB" id="A0A5P9JVA3"/>
<dbReference type="EMBL" id="CP045423">
    <property type="protein sequence ID" value="QFU16109.1"/>
    <property type="molecule type" value="Genomic_DNA"/>
</dbReference>
<reference evidence="2 3" key="1">
    <citation type="submission" date="2019-10" db="EMBL/GenBank/DDBJ databases">
        <title>Isolation, Identification of Microvirga thermotolerans HR1, a novel thermophilic bacterium and Comparative Genomics of the genus Microvirga.</title>
        <authorList>
            <person name="Li J."/>
            <person name="Zhang W."/>
            <person name="Lin M."/>
            <person name="Wang J."/>
        </authorList>
    </citation>
    <scope>NUCLEOTIDE SEQUENCE [LARGE SCALE GENOMIC DNA]</scope>
    <source>
        <strain evidence="2 3">HR1</strain>
    </source>
</reference>
<keyword evidence="3" id="KW-1185">Reference proteome</keyword>
<gene>
    <name evidence="2" type="ORF">GDR74_07680</name>
</gene>
<dbReference type="PIRSF" id="PIRSF011386">
    <property type="entry name" value="FixH"/>
    <property type="match status" value="1"/>
</dbReference>
<dbReference type="InterPro" id="IPR018037">
    <property type="entry name" value="FixH_proteobacterial"/>
</dbReference>
<keyword evidence="1" id="KW-0472">Membrane</keyword>
<proteinExistence type="predicted"/>
<protein>
    <submittedName>
        <fullName evidence="2">Nitrogen fixation protein FixH</fullName>
    </submittedName>
</protein>
<accession>A0A5P9JVA3</accession>
<dbReference type="InterPro" id="IPR008620">
    <property type="entry name" value="FixH"/>
</dbReference>
<dbReference type="RefSeq" id="WP_152585754.1">
    <property type="nucleotide sequence ID" value="NZ_CP045423.1"/>
</dbReference>
<evidence type="ECO:0000313" key="3">
    <source>
        <dbReference type="Proteomes" id="UP000325614"/>
    </source>
</evidence>
<dbReference type="Proteomes" id="UP000325614">
    <property type="component" value="Chromosome"/>
</dbReference>
<organism evidence="2 3">
    <name type="scientific">Microvirga thermotolerans</name>
    <dbReference type="NCBI Taxonomy" id="2651334"/>
    <lineage>
        <taxon>Bacteria</taxon>
        <taxon>Pseudomonadati</taxon>
        <taxon>Pseudomonadota</taxon>
        <taxon>Alphaproteobacteria</taxon>
        <taxon>Hyphomicrobiales</taxon>
        <taxon>Methylobacteriaceae</taxon>
        <taxon>Microvirga</taxon>
    </lineage>
</organism>
<name>A0A5P9JVA3_9HYPH</name>
<dbReference type="KEGG" id="mico:GDR74_07680"/>
<sequence length="168" mass="18356">MPVTLVSRPARTPRPLTGRMVLLYLVAFFSVVFAANIIMARIAVSSFSGVETDSAYKAGLAFKNDVAAAQAQDARHWSVEAAVQRGAEATRIAISARDAENRAIAGLVPEIRLAHPTDRRHDLVLQAVEVAPGRFQCDAPVHRGQWDLVIGLRRGDETVFRSRSRIAL</sequence>
<keyword evidence="1" id="KW-1133">Transmembrane helix</keyword>